<dbReference type="Gene3D" id="3.30.450.90">
    <property type="match status" value="1"/>
</dbReference>
<dbReference type="NCBIfam" id="TIGR01420">
    <property type="entry name" value="pilT_fam"/>
    <property type="match status" value="1"/>
</dbReference>
<dbReference type="InterPro" id="IPR050921">
    <property type="entry name" value="T4SS_GSP_E_ATPase"/>
</dbReference>
<sequence>MNSQIDDYILKLIEGKNVSDIHLKTDKSPMLRVDGDLFVTKFPVLTKDAVLKIAYTIMRGRHVKEWENGRAVDTSYMIGETLRFRVNIFRQRTKPGLVMRLIPIEIPRFEELNLPKVMPQIAMEPRGLILVTGITGSGKSTTLASMIQYVNERRKFHILSIEDPIEFVHRDKQSSISQIEIGADAISFESAVTSSLREDPDIILVGEMRDLETVKTAIKAAEMGYLIFSTLHTTDAPKTINRILDVFPARQQQQVRLQLASTLKAVLSMRLLPKASGTGRVPAMEILRTTTTVQAFIEDAEKTDSIKDVMAEGREQYGMQTFDQHLTELYKSGTISLEVARSAATNPADFERAMMFD</sequence>
<dbReference type="AlphaFoldDB" id="A0A1F7RR77"/>
<dbReference type="Proteomes" id="UP000179266">
    <property type="component" value="Unassembled WGS sequence"/>
</dbReference>
<comment type="caution">
    <text evidence="3">The sequence shown here is derived from an EMBL/GenBank/DDBJ whole genome shotgun (WGS) entry which is preliminary data.</text>
</comment>
<comment type="similarity">
    <text evidence="1">Belongs to the GSP E family.</text>
</comment>
<evidence type="ECO:0000256" key="1">
    <source>
        <dbReference type="ARBA" id="ARBA00006611"/>
    </source>
</evidence>
<accession>A0A1F7RR77</accession>
<dbReference type="InterPro" id="IPR006321">
    <property type="entry name" value="PilT/PilU"/>
</dbReference>
<dbReference type="PROSITE" id="PS00662">
    <property type="entry name" value="T2SP_E"/>
    <property type="match status" value="1"/>
</dbReference>
<dbReference type="Gene3D" id="3.40.50.300">
    <property type="entry name" value="P-loop containing nucleotide triphosphate hydrolases"/>
    <property type="match status" value="1"/>
</dbReference>
<dbReference type="PANTHER" id="PTHR30486">
    <property type="entry name" value="TWITCHING MOTILITY PROTEIN PILT"/>
    <property type="match status" value="1"/>
</dbReference>
<dbReference type="GO" id="GO:0016887">
    <property type="term" value="F:ATP hydrolysis activity"/>
    <property type="evidence" value="ECO:0007669"/>
    <property type="project" value="InterPro"/>
</dbReference>
<evidence type="ECO:0000313" key="3">
    <source>
        <dbReference type="EMBL" id="OGL43397.1"/>
    </source>
</evidence>
<feature type="domain" description="Bacterial type II secretion system protein E" evidence="2">
    <location>
        <begin position="196"/>
        <end position="210"/>
    </location>
</feature>
<dbReference type="PANTHER" id="PTHR30486:SF12">
    <property type="entry name" value="TYPE IV PILUS ATPASE PILU"/>
    <property type="match status" value="1"/>
</dbReference>
<gene>
    <name evidence="3" type="ORF">A2161_15895</name>
</gene>
<dbReference type="InterPro" id="IPR027417">
    <property type="entry name" value="P-loop_NTPase"/>
</dbReference>
<dbReference type="Pfam" id="PF00437">
    <property type="entry name" value="T2SSE"/>
    <property type="match status" value="1"/>
</dbReference>
<evidence type="ECO:0000259" key="2">
    <source>
        <dbReference type="PROSITE" id="PS00662"/>
    </source>
</evidence>
<protein>
    <recommendedName>
        <fullName evidence="2">Bacterial type II secretion system protein E domain-containing protein</fullName>
    </recommendedName>
</protein>
<evidence type="ECO:0000313" key="4">
    <source>
        <dbReference type="Proteomes" id="UP000179266"/>
    </source>
</evidence>
<dbReference type="InterPro" id="IPR001482">
    <property type="entry name" value="T2SS/T4SS_dom"/>
</dbReference>
<dbReference type="EMBL" id="MGDD01000276">
    <property type="protein sequence ID" value="OGL43397.1"/>
    <property type="molecule type" value="Genomic_DNA"/>
</dbReference>
<dbReference type="SMART" id="SM00382">
    <property type="entry name" value="AAA"/>
    <property type="match status" value="1"/>
</dbReference>
<proteinExistence type="inferred from homology"/>
<dbReference type="CDD" id="cd01131">
    <property type="entry name" value="PilT"/>
    <property type="match status" value="1"/>
</dbReference>
<reference evidence="3 4" key="1">
    <citation type="journal article" date="2016" name="Nat. Commun.">
        <title>Thousands of microbial genomes shed light on interconnected biogeochemical processes in an aquifer system.</title>
        <authorList>
            <person name="Anantharaman K."/>
            <person name="Brown C.T."/>
            <person name="Hug L.A."/>
            <person name="Sharon I."/>
            <person name="Castelle C.J."/>
            <person name="Probst A.J."/>
            <person name="Thomas B.C."/>
            <person name="Singh A."/>
            <person name="Wilkins M.J."/>
            <person name="Karaoz U."/>
            <person name="Brodie E.L."/>
            <person name="Williams K.H."/>
            <person name="Hubbard S.S."/>
            <person name="Banfield J.F."/>
        </authorList>
    </citation>
    <scope>NUCLEOTIDE SEQUENCE [LARGE SCALE GENOMIC DNA]</scope>
</reference>
<name>A0A1F7RR77_9BACT</name>
<organism evidence="3 4">
    <name type="scientific">Candidatus Schekmanbacteria bacterium RBG_13_48_7</name>
    <dbReference type="NCBI Taxonomy" id="1817878"/>
    <lineage>
        <taxon>Bacteria</taxon>
        <taxon>Candidatus Schekmaniibacteriota</taxon>
    </lineage>
</organism>
<dbReference type="InterPro" id="IPR003593">
    <property type="entry name" value="AAA+_ATPase"/>
</dbReference>
<dbReference type="GO" id="GO:0005524">
    <property type="term" value="F:ATP binding"/>
    <property type="evidence" value="ECO:0007669"/>
    <property type="project" value="InterPro"/>
</dbReference>
<dbReference type="SUPFAM" id="SSF52540">
    <property type="entry name" value="P-loop containing nucleoside triphosphate hydrolases"/>
    <property type="match status" value="1"/>
</dbReference>